<evidence type="ECO:0000256" key="1">
    <source>
        <dbReference type="SAM" id="MobiDB-lite"/>
    </source>
</evidence>
<organism evidence="2 3">
    <name type="scientific">Tamaricihabitans halophyticus</name>
    <dbReference type="NCBI Taxonomy" id="1262583"/>
    <lineage>
        <taxon>Bacteria</taxon>
        <taxon>Bacillati</taxon>
        <taxon>Actinomycetota</taxon>
        <taxon>Actinomycetes</taxon>
        <taxon>Pseudonocardiales</taxon>
        <taxon>Pseudonocardiaceae</taxon>
        <taxon>Tamaricihabitans</taxon>
    </lineage>
</organism>
<feature type="compositionally biased region" description="Basic and acidic residues" evidence="1">
    <location>
        <begin position="265"/>
        <end position="287"/>
    </location>
</feature>
<gene>
    <name evidence="2" type="ORF">EV191_12020</name>
</gene>
<comment type="caution">
    <text evidence="2">The sequence shown here is derived from an EMBL/GenBank/DDBJ whole genome shotgun (WGS) entry which is preliminary data.</text>
</comment>
<dbReference type="RefSeq" id="WP_132880488.1">
    <property type="nucleotide sequence ID" value="NZ_SLXQ01000020.1"/>
</dbReference>
<dbReference type="Proteomes" id="UP000294911">
    <property type="component" value="Unassembled WGS sequence"/>
</dbReference>
<dbReference type="EMBL" id="SLXQ01000020">
    <property type="protein sequence ID" value="TCP43866.1"/>
    <property type="molecule type" value="Genomic_DNA"/>
</dbReference>
<keyword evidence="3" id="KW-1185">Reference proteome</keyword>
<name>A0A4V6NR33_9PSEU</name>
<protein>
    <submittedName>
        <fullName evidence="2">Uncharacterized protein</fullName>
    </submittedName>
</protein>
<dbReference type="OrthoDB" id="3683428at2"/>
<feature type="region of interest" description="Disordered" evidence="1">
    <location>
        <begin position="259"/>
        <end position="348"/>
    </location>
</feature>
<reference evidence="2 3" key="1">
    <citation type="submission" date="2019-03" db="EMBL/GenBank/DDBJ databases">
        <title>Genomic Encyclopedia of Type Strains, Phase IV (KMG-IV): sequencing the most valuable type-strain genomes for metagenomic binning, comparative biology and taxonomic classification.</title>
        <authorList>
            <person name="Goeker M."/>
        </authorList>
    </citation>
    <scope>NUCLEOTIDE SEQUENCE [LARGE SCALE GENOMIC DNA]</scope>
    <source>
        <strain evidence="2 3">DSM 45765</strain>
    </source>
</reference>
<accession>A0A4V6NR33</accession>
<proteinExistence type="predicted"/>
<evidence type="ECO:0000313" key="2">
    <source>
        <dbReference type="EMBL" id="TCP43866.1"/>
    </source>
</evidence>
<feature type="compositionally biased region" description="Basic and acidic residues" evidence="1">
    <location>
        <begin position="307"/>
        <end position="316"/>
    </location>
</feature>
<dbReference type="AlphaFoldDB" id="A0A4V6NR33"/>
<sequence>MGWAEEMDQHCQTFRDVWSESGLEGIPWFEVDDLQAEFEDVDRRIVRLYQAFAAGDPEQAGRQAAMAKTARMKLTEDMYEDMDSLDMYLRDWDGEAADNFRDYLNRMTDAFVRKEDCIAAAEQCLVAYEDALRAYRHDIEELVSLTHDLLDKLDGAKERAQQGVMLTIVSAVVNAASWLAPGKTGKVAKGPAAAGVTSSLLSGTTGSKNLMMQADSNGKIIRSMVDEGEKILEEVNDAKRRIENAFFAVTEQLTNVSEENLPNVRPERPNIITDKEFDPDRFHHEDQPDGIADQVDNAPAVEEPPPDNDRDIDRSIVDPNQPMELDPRNPFDLWKPPEPVPHDVYPEQ</sequence>
<evidence type="ECO:0000313" key="3">
    <source>
        <dbReference type="Proteomes" id="UP000294911"/>
    </source>
</evidence>